<accession>A0A8E2EK47</accession>
<dbReference type="Proteomes" id="UP000250266">
    <property type="component" value="Unassembled WGS sequence"/>
</dbReference>
<proteinExistence type="inferred from homology"/>
<dbReference type="Gene3D" id="3.40.30.10">
    <property type="entry name" value="Glutaredoxin"/>
    <property type="match status" value="1"/>
</dbReference>
<dbReference type="InterPro" id="IPR036249">
    <property type="entry name" value="Thioredoxin-like_sf"/>
</dbReference>
<name>A0A8E2EK47_9PEZI</name>
<evidence type="ECO:0000313" key="3">
    <source>
        <dbReference type="EMBL" id="OCK85283.1"/>
    </source>
</evidence>
<dbReference type="PANTHER" id="PTHR31902">
    <property type="entry name" value="ACTIN PATCHES DISTAL PROTEIN 1"/>
    <property type="match status" value="1"/>
</dbReference>
<keyword evidence="4" id="KW-1185">Reference proteome</keyword>
<dbReference type="CDD" id="cd03062">
    <property type="entry name" value="TRX_Fd_Sucrase"/>
    <property type="match status" value="1"/>
</dbReference>
<organism evidence="3 4">
    <name type="scientific">Lepidopterella palustris CBS 459.81</name>
    <dbReference type="NCBI Taxonomy" id="1314670"/>
    <lineage>
        <taxon>Eukaryota</taxon>
        <taxon>Fungi</taxon>
        <taxon>Dikarya</taxon>
        <taxon>Ascomycota</taxon>
        <taxon>Pezizomycotina</taxon>
        <taxon>Dothideomycetes</taxon>
        <taxon>Pleosporomycetidae</taxon>
        <taxon>Mytilinidiales</taxon>
        <taxon>Argynnaceae</taxon>
        <taxon>Lepidopterella</taxon>
    </lineage>
</organism>
<dbReference type="SUPFAM" id="SSF52833">
    <property type="entry name" value="Thioredoxin-like"/>
    <property type="match status" value="1"/>
</dbReference>
<dbReference type="Pfam" id="PF06999">
    <property type="entry name" value="Suc_Fer-like"/>
    <property type="match status" value="1"/>
</dbReference>
<evidence type="ECO:0000256" key="1">
    <source>
        <dbReference type="ARBA" id="ARBA00038208"/>
    </source>
</evidence>
<comment type="similarity">
    <text evidence="1">Belongs to the AIM32 family.</text>
</comment>
<protein>
    <recommendedName>
        <fullName evidence="2">Altered inheritance of mitochondria protein 32</fullName>
    </recommendedName>
</protein>
<dbReference type="PANTHER" id="PTHR31902:SF7">
    <property type="entry name" value="ALTERED INHERITANCE OF MITOCHONDRIA PROTEIN 32"/>
    <property type="match status" value="1"/>
</dbReference>
<gene>
    <name evidence="3" type="ORF">K432DRAFT_318572</name>
</gene>
<evidence type="ECO:0000313" key="4">
    <source>
        <dbReference type="Proteomes" id="UP000250266"/>
    </source>
</evidence>
<sequence length="332" mass="36376">MYLSRWCRSAAFTKANSTIITRHASSQPRSRIHLPPPFPVIESCPLPTCACRPAPTNLDIDREHSLNGTMAVYAEQVLVSTGRDDWKSRIEEEDEADFVRELKGLLGRGGKFCDPYYNIALTNSSFSPTDPSSGTSAYLLPSFLYVPAIPTSKSSIENFVKAFLQPADLHNTLNVLSPEQKKLLTGDPSLQQQFLKVVDVDDILVLICGHNGRDRRCGIMGPLLRSEFEEKLRMKGITPPTGTPVQGPHDKMVHSARVGLISHIGGHKFAGNVIIYLPPSMKSNALAGTGIWYGRVSPEHVEGIVNETILGGKVISSMFRGGIKKGGELLRL</sequence>
<reference evidence="3 4" key="1">
    <citation type="journal article" date="2016" name="Nat. Commun.">
        <title>Ectomycorrhizal ecology is imprinted in the genome of the dominant symbiotic fungus Cenococcum geophilum.</title>
        <authorList>
            <consortium name="DOE Joint Genome Institute"/>
            <person name="Peter M."/>
            <person name="Kohler A."/>
            <person name="Ohm R.A."/>
            <person name="Kuo A."/>
            <person name="Krutzmann J."/>
            <person name="Morin E."/>
            <person name="Arend M."/>
            <person name="Barry K.W."/>
            <person name="Binder M."/>
            <person name="Choi C."/>
            <person name="Clum A."/>
            <person name="Copeland A."/>
            <person name="Grisel N."/>
            <person name="Haridas S."/>
            <person name="Kipfer T."/>
            <person name="LaButti K."/>
            <person name="Lindquist E."/>
            <person name="Lipzen A."/>
            <person name="Maire R."/>
            <person name="Meier B."/>
            <person name="Mihaltcheva S."/>
            <person name="Molinier V."/>
            <person name="Murat C."/>
            <person name="Poggeler S."/>
            <person name="Quandt C.A."/>
            <person name="Sperisen C."/>
            <person name="Tritt A."/>
            <person name="Tisserant E."/>
            <person name="Crous P.W."/>
            <person name="Henrissat B."/>
            <person name="Nehls U."/>
            <person name="Egli S."/>
            <person name="Spatafora J.W."/>
            <person name="Grigoriev I.V."/>
            <person name="Martin F.M."/>
        </authorList>
    </citation>
    <scope>NUCLEOTIDE SEQUENCE [LARGE SCALE GENOMIC DNA]</scope>
    <source>
        <strain evidence="3 4">CBS 459.81</strain>
    </source>
</reference>
<dbReference type="OrthoDB" id="10253744at2759"/>
<dbReference type="AlphaFoldDB" id="A0A8E2EK47"/>
<evidence type="ECO:0000256" key="2">
    <source>
        <dbReference type="ARBA" id="ARBA00040895"/>
    </source>
</evidence>
<dbReference type="EMBL" id="KV744821">
    <property type="protein sequence ID" value="OCK85283.1"/>
    <property type="molecule type" value="Genomic_DNA"/>
</dbReference>
<dbReference type="InterPro" id="IPR009737">
    <property type="entry name" value="Aim32/Apd1-like"/>
</dbReference>